<sequence length="777" mass="86284">MQTTTVNSFDHSHLTRIVEVTNTDNKEKMQFCFQNVSSAESAIKQHAFPDNYQIDIRKPTPDERSQEVEFFTRDAFNSKFSNIETALSGLMRQPSIFNKSDGEIEHMLTPTMKPQSAVSQLFFLNGISDTELQGKLSPALTALHEMATENNTDAVRSWISDNANGKNPDTSGLFALVKEAESKQNDVALSLIMGYARYEMCKDEISEHVQGAISKHSLSGVETGQLLHMMDDILMQQYSFEADKSGSGLVTLSSNTLVGDPVFSMSEFINDKLSKGHDAAELVDHLEVKSPKENINSLKRMWDQLDTPKASLKEILVDRYPTNSTQQALFHSYATGKEIKLDDTNFRDSLKGPSRDDWALGMNRLLESLDKSGKVDLMETDADMGDVKGLRKNDILFHQWLNRLLEPIQFAYGDLSDLSMQDKQEIQQALESSHYIYGDLANTVPVVMKAIEAIENGIDLKVGAGDLSASHRTEPDHANLRDFFAENPLTDSNASDLAKKIEQEFGSRATLYALYEHAGLAAQYDEDSSQFLSESNQWTESLQGEITAQNTKGLHFFLTNIIEATKGPSPQEQAQIDQTASQLIAAASTNKDGMATVIKGLEVLKTRSEDPFHDRDYTVNATLLHMTGKKDNAEVRAKEAMKALLEQPGVNDNSFRMIASELASAYQSKLENLTVSSKGELALMIDRTANELKEAASTNKAGSDTVTKGLEILKSRSEDLFHDSEYTVAATLLNMQGNDPAQIQAKEAMKLLLDQPYVTDDNFREIAAQLLAAYKQK</sequence>
<reference evidence="1 2" key="1">
    <citation type="journal article" date="2015" name="Genome Announc.">
        <title>Draft Genome Sequences of Marine Isolates of Thalassomonas viridans and Thalassomonas actiniarum.</title>
        <authorList>
            <person name="Olonade I."/>
            <person name="van Zyl L.J."/>
            <person name="Trindade M."/>
        </authorList>
    </citation>
    <scope>NUCLEOTIDE SEQUENCE [LARGE SCALE GENOMIC DNA]</scope>
    <source>
        <strain evidence="1 2">A5K-106</strain>
    </source>
</reference>
<dbReference type="KEGG" id="tact:SG35_004685"/>
<accession>A0AAE9YUX7</accession>
<evidence type="ECO:0000313" key="1">
    <source>
        <dbReference type="EMBL" id="WDD99962.1"/>
    </source>
</evidence>
<dbReference type="RefSeq" id="WP_044831813.1">
    <property type="nucleotide sequence ID" value="NZ_CP059735.1"/>
</dbReference>
<reference evidence="1 2" key="2">
    <citation type="journal article" date="2022" name="Mar. Drugs">
        <title>Bioassay-Guided Fractionation Leads to the Detection of Cholic Acid Generated by the Rare Thalassomonas sp.</title>
        <authorList>
            <person name="Pheiffer F."/>
            <person name="Schneider Y.K."/>
            <person name="Hansen E.H."/>
            <person name="Andersen J.H."/>
            <person name="Isaksson J."/>
            <person name="Busche T."/>
            <person name="R C."/>
            <person name="Kalinowski J."/>
            <person name="Zyl L.V."/>
            <person name="Trindade M."/>
        </authorList>
    </citation>
    <scope>NUCLEOTIDE SEQUENCE [LARGE SCALE GENOMIC DNA]</scope>
    <source>
        <strain evidence="1 2">A5K-106</strain>
    </source>
</reference>
<evidence type="ECO:0000313" key="2">
    <source>
        <dbReference type="Proteomes" id="UP000032568"/>
    </source>
</evidence>
<gene>
    <name evidence="1" type="ORF">SG35_004685</name>
</gene>
<organism evidence="1 2">
    <name type="scientific">Thalassomonas actiniarum</name>
    <dbReference type="NCBI Taxonomy" id="485447"/>
    <lineage>
        <taxon>Bacteria</taxon>
        <taxon>Pseudomonadati</taxon>
        <taxon>Pseudomonadota</taxon>
        <taxon>Gammaproteobacteria</taxon>
        <taxon>Alteromonadales</taxon>
        <taxon>Colwelliaceae</taxon>
        <taxon>Thalassomonas</taxon>
    </lineage>
</organism>
<name>A0AAE9YUX7_9GAMM</name>
<dbReference type="AlphaFoldDB" id="A0AAE9YUX7"/>
<protein>
    <submittedName>
        <fullName evidence="1">Uncharacterized protein</fullName>
    </submittedName>
</protein>
<keyword evidence="2" id="KW-1185">Reference proteome</keyword>
<proteinExistence type="predicted"/>
<dbReference type="EMBL" id="CP059735">
    <property type="protein sequence ID" value="WDD99962.1"/>
    <property type="molecule type" value="Genomic_DNA"/>
</dbReference>
<dbReference type="Proteomes" id="UP000032568">
    <property type="component" value="Chromosome"/>
</dbReference>